<feature type="transmembrane region" description="Helical" evidence="6">
    <location>
        <begin position="618"/>
        <end position="637"/>
    </location>
</feature>
<dbReference type="PANTHER" id="PTHR10877:SF183">
    <property type="entry name" value="AT14535P-RELATED"/>
    <property type="match status" value="1"/>
</dbReference>
<evidence type="ECO:0000259" key="7">
    <source>
        <dbReference type="Pfam" id="PF08016"/>
    </source>
</evidence>
<dbReference type="PROSITE" id="PS00018">
    <property type="entry name" value="EF_HAND_1"/>
    <property type="match status" value="1"/>
</dbReference>
<dbReference type="Gene3D" id="1.10.287.70">
    <property type="match status" value="1"/>
</dbReference>
<evidence type="ECO:0000256" key="4">
    <source>
        <dbReference type="ARBA" id="ARBA00023136"/>
    </source>
</evidence>
<feature type="transmembrane region" description="Helical" evidence="6">
    <location>
        <begin position="649"/>
        <end position="675"/>
    </location>
</feature>
<evidence type="ECO:0000313" key="9">
    <source>
        <dbReference type="Proteomes" id="UP001165065"/>
    </source>
</evidence>
<dbReference type="InterPro" id="IPR013122">
    <property type="entry name" value="PKD1_2_channel"/>
</dbReference>
<evidence type="ECO:0000256" key="1">
    <source>
        <dbReference type="ARBA" id="ARBA00004141"/>
    </source>
</evidence>
<comment type="caution">
    <text evidence="8">The sequence shown here is derived from an EMBL/GenBank/DDBJ whole genome shotgun (WGS) entry which is preliminary data.</text>
</comment>
<keyword evidence="4 6" id="KW-0472">Membrane</keyword>
<evidence type="ECO:0000256" key="3">
    <source>
        <dbReference type="ARBA" id="ARBA00022989"/>
    </source>
</evidence>
<feature type="compositionally biased region" description="Polar residues" evidence="5">
    <location>
        <begin position="22"/>
        <end position="32"/>
    </location>
</feature>
<dbReference type="GO" id="GO:0016020">
    <property type="term" value="C:membrane"/>
    <property type="evidence" value="ECO:0007669"/>
    <property type="project" value="UniProtKB-SubCell"/>
</dbReference>
<feature type="region of interest" description="Disordered" evidence="5">
    <location>
        <begin position="58"/>
        <end position="89"/>
    </location>
</feature>
<sequence length="1077" mass="117366">MSSPGPDSSSVRPPALVIPEASSPNSNPNLPTHTPEKFRVAGKKVISLNNVEMKSQSSFGSNAALSPHSNPPVSSTSSSRHDTSSSRHGFSFRGLEKDISSRFFSKDHFTPNLIVRQSHMRCSEHINDTSSYVNLLQYSLFLVFYCLVLFRQIDNSGSREVKATLLDNLFSGGGTIDDWTTVEDHSDAGSLSTFVYDGDLVDPLTNGDPITYLTPNKEGGGYLAWFKHDILNVVFSDEYKGTQFLDGYDVVGGVMLTQTRAAEEGTCGKTSFFDLDRCLVSETLSKSTLPFGVDYTYDVNSPIYNATAGESTAGGIPKAFWKDQRSSVQSSEDSLVKFGNRPAVSLSDFPVIFPRTLDRARVNKISLLLDNNYIDEYTTSLTTSMVLFNRKNDIFSFVKVKASKIDNSVRWKLKTYVYTIDPVVYSTDSKDISRTIMEALYLISLFSLIVRELFELREAIKHNGNIAGTLIYATNFGNIIDCGNYAVQVISNVAWLNFALMAKGWEPKLEYEVFSDPDGPHSYFKAGSGLLDCVQVMNDVTEFSKARTLHKTMASISLVLCCIQMVKNLDFHPRMGLITRTISHAAGPMFFFFILFFTVVLVYAFMGTIQYGSSMDEFRSVGVSIEYLFFMLLGEFFDTREGMNEAESSVSVLFFWTFMMICYFILINAFLAIIVEAYEQTKSGFDAISYTDALWSVVEKINIWRKKTGGEYHLSSRDLLEVLTWVLGIYDEEMKEGDLPKLIQDTSRWDSIDLKDIPNSGRAVVIRKRDGDNVEDGTVTETGERIFFSQSHLYRALTNAHEDPTKHNPNAIIHPSLAMSVSYNILVRFGMNADVDADGEITNSEILSLKADARHGGNALNFAQVALASKAKQLAAQADALTTFAVDNNRRLSQFGDNILAGVDGVTGGLGDKAVGANRRLSDFGGNILTGVDGITGGLGGRAVGGLGELGGNAVGGLGKVAGGFRGSIIGGVGMLGQGVEEGMGNIGAIFGGGGGGAKKNGEEGRKRRQTVGGEMRLGRLGQEGDNDDNEEFKDTLEHNDGTIDAEGEIAELPGSIGSPGGGEGDVEMGSTGVRGV</sequence>
<dbReference type="PANTHER" id="PTHR10877">
    <property type="entry name" value="POLYCYSTIN FAMILY MEMBER"/>
    <property type="match status" value="1"/>
</dbReference>
<name>A0A9W7L5K6_9STRA</name>
<dbReference type="EMBL" id="BRYA01000758">
    <property type="protein sequence ID" value="GMI31826.1"/>
    <property type="molecule type" value="Genomic_DNA"/>
</dbReference>
<dbReference type="Pfam" id="PF08016">
    <property type="entry name" value="PKD_channel"/>
    <property type="match status" value="1"/>
</dbReference>
<keyword evidence="3 6" id="KW-1133">Transmembrane helix</keyword>
<evidence type="ECO:0000256" key="5">
    <source>
        <dbReference type="SAM" id="MobiDB-lite"/>
    </source>
</evidence>
<evidence type="ECO:0000256" key="2">
    <source>
        <dbReference type="ARBA" id="ARBA00022692"/>
    </source>
</evidence>
<proteinExistence type="predicted"/>
<feature type="domain" description="Polycystin cation channel PKD1/PKD2" evidence="7">
    <location>
        <begin position="543"/>
        <end position="680"/>
    </location>
</feature>
<dbReference type="OrthoDB" id="204476at2759"/>
<dbReference type="InterPro" id="IPR051223">
    <property type="entry name" value="Polycystin"/>
</dbReference>
<keyword evidence="2 6" id="KW-0812">Transmembrane</keyword>
<organism evidence="8 9">
    <name type="scientific">Triparma columacea</name>
    <dbReference type="NCBI Taxonomy" id="722753"/>
    <lineage>
        <taxon>Eukaryota</taxon>
        <taxon>Sar</taxon>
        <taxon>Stramenopiles</taxon>
        <taxon>Ochrophyta</taxon>
        <taxon>Bolidophyceae</taxon>
        <taxon>Parmales</taxon>
        <taxon>Triparmaceae</taxon>
        <taxon>Triparma</taxon>
    </lineage>
</organism>
<dbReference type="Proteomes" id="UP001165065">
    <property type="component" value="Unassembled WGS sequence"/>
</dbReference>
<protein>
    <recommendedName>
        <fullName evidence="7">Polycystin cation channel PKD1/PKD2 domain-containing protein</fullName>
    </recommendedName>
</protein>
<feature type="compositionally biased region" description="Low complexity" evidence="5">
    <location>
        <begin position="1068"/>
        <end position="1077"/>
    </location>
</feature>
<evidence type="ECO:0000256" key="6">
    <source>
        <dbReference type="SAM" id="Phobius"/>
    </source>
</evidence>
<feature type="region of interest" description="Disordered" evidence="5">
    <location>
        <begin position="994"/>
        <end position="1035"/>
    </location>
</feature>
<dbReference type="AlphaFoldDB" id="A0A9W7L5K6"/>
<reference evidence="9" key="1">
    <citation type="journal article" date="2023" name="Commun. Biol.">
        <title>Genome analysis of Parmales, the sister group of diatoms, reveals the evolutionary specialization of diatoms from phago-mixotrophs to photoautotrophs.</title>
        <authorList>
            <person name="Ban H."/>
            <person name="Sato S."/>
            <person name="Yoshikawa S."/>
            <person name="Yamada K."/>
            <person name="Nakamura Y."/>
            <person name="Ichinomiya M."/>
            <person name="Sato N."/>
            <person name="Blanc-Mathieu R."/>
            <person name="Endo H."/>
            <person name="Kuwata A."/>
            <person name="Ogata H."/>
        </authorList>
    </citation>
    <scope>NUCLEOTIDE SEQUENCE [LARGE SCALE GENOMIC DNA]</scope>
</reference>
<evidence type="ECO:0000313" key="8">
    <source>
        <dbReference type="EMBL" id="GMI31826.1"/>
    </source>
</evidence>
<comment type="subcellular location">
    <subcellularLocation>
        <location evidence="1">Membrane</location>
        <topology evidence="1">Multi-pass membrane protein</topology>
    </subcellularLocation>
</comment>
<dbReference type="InterPro" id="IPR018247">
    <property type="entry name" value="EF_Hand_1_Ca_BS"/>
</dbReference>
<feature type="compositionally biased region" description="Low complexity" evidence="5">
    <location>
        <begin position="66"/>
        <end position="78"/>
    </location>
</feature>
<feature type="region of interest" description="Disordered" evidence="5">
    <location>
        <begin position="1"/>
        <end position="38"/>
    </location>
</feature>
<keyword evidence="9" id="KW-1185">Reference proteome</keyword>
<feature type="compositionally biased region" description="Polar residues" evidence="5">
    <location>
        <begin position="1"/>
        <end position="11"/>
    </location>
</feature>
<feature type="transmembrane region" description="Helical" evidence="6">
    <location>
        <begin position="586"/>
        <end position="606"/>
    </location>
</feature>
<feature type="region of interest" description="Disordered" evidence="5">
    <location>
        <begin position="1052"/>
        <end position="1077"/>
    </location>
</feature>
<gene>
    <name evidence="8" type="ORF">TrCOL_g7461</name>
</gene>
<accession>A0A9W7L5K6</accession>